<keyword evidence="5 7" id="KW-1133">Transmembrane helix</keyword>
<feature type="transmembrane region" description="Helical" evidence="7">
    <location>
        <begin position="54"/>
        <end position="71"/>
    </location>
</feature>
<feature type="transmembrane region" description="Helical" evidence="7">
    <location>
        <begin position="275"/>
        <end position="298"/>
    </location>
</feature>
<dbReference type="PANTHER" id="PTHR43495:SF5">
    <property type="entry name" value="GAMMA-AMINOBUTYRIC ACID PERMEASE"/>
    <property type="match status" value="1"/>
</dbReference>
<keyword evidence="10" id="KW-1185">Reference proteome</keyword>
<evidence type="ECO:0000256" key="5">
    <source>
        <dbReference type="ARBA" id="ARBA00022989"/>
    </source>
</evidence>
<dbReference type="Pfam" id="PF00324">
    <property type="entry name" value="AA_permease"/>
    <property type="match status" value="1"/>
</dbReference>
<evidence type="ECO:0000256" key="1">
    <source>
        <dbReference type="ARBA" id="ARBA00004141"/>
    </source>
</evidence>
<evidence type="ECO:0000256" key="7">
    <source>
        <dbReference type="SAM" id="Phobius"/>
    </source>
</evidence>
<name>A0A3S9V2Q1_9BACL</name>
<protein>
    <submittedName>
        <fullName evidence="9">Amino acid permease</fullName>
    </submittedName>
</protein>
<feature type="transmembrane region" description="Helical" evidence="7">
    <location>
        <begin position="459"/>
        <end position="477"/>
    </location>
</feature>
<feature type="transmembrane region" description="Helical" evidence="7">
    <location>
        <begin position="318"/>
        <end position="341"/>
    </location>
</feature>
<dbReference type="PANTHER" id="PTHR43495">
    <property type="entry name" value="GABA PERMEASE"/>
    <property type="match status" value="1"/>
</dbReference>
<dbReference type="GO" id="GO:0006865">
    <property type="term" value="P:amino acid transport"/>
    <property type="evidence" value="ECO:0007669"/>
    <property type="project" value="UniProtKB-KW"/>
</dbReference>
<dbReference type="InterPro" id="IPR004841">
    <property type="entry name" value="AA-permease/SLC12A_dom"/>
</dbReference>
<dbReference type="PIRSF" id="PIRSF006060">
    <property type="entry name" value="AA_transporter"/>
    <property type="match status" value="1"/>
</dbReference>
<feature type="transmembrane region" description="Helical" evidence="7">
    <location>
        <begin position="395"/>
        <end position="418"/>
    </location>
</feature>
<dbReference type="GO" id="GO:0016020">
    <property type="term" value="C:membrane"/>
    <property type="evidence" value="ECO:0007669"/>
    <property type="project" value="UniProtKB-SubCell"/>
</dbReference>
<keyword evidence="6 7" id="KW-0472">Membrane</keyword>
<feature type="transmembrane region" description="Helical" evidence="7">
    <location>
        <begin position="194"/>
        <end position="213"/>
    </location>
</feature>
<evidence type="ECO:0000313" key="9">
    <source>
        <dbReference type="EMBL" id="AZS16892.1"/>
    </source>
</evidence>
<feature type="transmembrane region" description="Helical" evidence="7">
    <location>
        <begin position="128"/>
        <end position="154"/>
    </location>
</feature>
<dbReference type="Gene3D" id="1.20.1740.10">
    <property type="entry name" value="Amino acid/polyamine transporter I"/>
    <property type="match status" value="1"/>
</dbReference>
<sequence length="488" mass="53536">MLLPRVISLSTDRNLLYDGTRYIFSSHHLGGLSLNNTNNEEPSSLQKKLLPRHISFMAMGGVIGTGIFKGSAETVGIAGPGVIFSYIFAGLLLLVVMSAIAEMATIYKGKNMKEFIREAFGERFSFVIGWLYCFMWLSVCVIEIIAAGSFLQYWMPEVPLWLLSLACAAFIIIINTMSVGGYGEFEFWLAGIKIAMIIVFIVLGVCILFGIIPGTNSPMLHNFTGNGGFFPNGWTAIFSALLVVMFSYGGSELIGLTLSETQDAEKVLPRVVKSFILRVILFYTLPILIICGLVPWNSLNEHTSPFVQVLTSAGLQGAAHLINFILITAVLSAANSGIYGATRMLHSMAKDGEAPAALGRLSKKGVPINSLKLSGIVLIAGSMIAYLTQEGLFRLLMAVPGFVVILVWISICMAQFKLRRTYPHEPGFKVWGYPYITLITIFCLSLIALMFIFDAQNRISIGVCLGVLFILIIYSFLKFRTSNKRTSS</sequence>
<evidence type="ECO:0000256" key="4">
    <source>
        <dbReference type="ARBA" id="ARBA00022970"/>
    </source>
</evidence>
<dbReference type="KEGG" id="plut:EI981_22130"/>
<evidence type="ECO:0000256" key="6">
    <source>
        <dbReference type="ARBA" id="ARBA00023136"/>
    </source>
</evidence>
<reference evidence="10" key="1">
    <citation type="submission" date="2018-12" db="EMBL/GenBank/DDBJ databases">
        <title>Complete genome sequence of Paenibacillus sp. MBLB1234.</title>
        <authorList>
            <person name="Nam Y.-D."/>
            <person name="Kang J."/>
            <person name="Chung W.-H."/>
            <person name="Park Y.S."/>
        </authorList>
    </citation>
    <scope>NUCLEOTIDE SEQUENCE [LARGE SCALE GENOMIC DNA]</scope>
    <source>
        <strain evidence="10">MBLB1234</strain>
    </source>
</reference>
<evidence type="ECO:0000256" key="3">
    <source>
        <dbReference type="ARBA" id="ARBA00022692"/>
    </source>
</evidence>
<feature type="transmembrane region" description="Helical" evidence="7">
    <location>
        <begin position="370"/>
        <end position="389"/>
    </location>
</feature>
<organism evidence="9 10">
    <name type="scientific">Paenibacillus lutimineralis</name>
    <dbReference type="NCBI Taxonomy" id="2707005"/>
    <lineage>
        <taxon>Bacteria</taxon>
        <taxon>Bacillati</taxon>
        <taxon>Bacillota</taxon>
        <taxon>Bacilli</taxon>
        <taxon>Bacillales</taxon>
        <taxon>Paenibacillaceae</taxon>
        <taxon>Paenibacillus</taxon>
    </lineage>
</organism>
<dbReference type="AlphaFoldDB" id="A0A3S9V2Q1"/>
<feature type="transmembrane region" description="Helical" evidence="7">
    <location>
        <begin position="160"/>
        <end position="182"/>
    </location>
</feature>
<feature type="transmembrane region" description="Helical" evidence="7">
    <location>
        <begin position="430"/>
        <end position="453"/>
    </location>
</feature>
<evidence type="ECO:0000256" key="2">
    <source>
        <dbReference type="ARBA" id="ARBA00022448"/>
    </source>
</evidence>
<dbReference type="EMBL" id="CP034346">
    <property type="protein sequence ID" value="AZS16892.1"/>
    <property type="molecule type" value="Genomic_DNA"/>
</dbReference>
<dbReference type="Proteomes" id="UP000270678">
    <property type="component" value="Chromosome"/>
</dbReference>
<keyword evidence="2" id="KW-0813">Transport</keyword>
<feature type="transmembrane region" description="Helical" evidence="7">
    <location>
        <begin position="83"/>
        <end position="107"/>
    </location>
</feature>
<keyword evidence="3 7" id="KW-0812">Transmembrane</keyword>
<dbReference type="OrthoDB" id="9780162at2"/>
<accession>A0A3S9V2Q1</accession>
<evidence type="ECO:0000313" key="10">
    <source>
        <dbReference type="Proteomes" id="UP000270678"/>
    </source>
</evidence>
<feature type="domain" description="Amino acid permease/ SLC12A" evidence="8">
    <location>
        <begin position="53"/>
        <end position="485"/>
    </location>
</feature>
<keyword evidence="4" id="KW-0029">Amino-acid transport</keyword>
<feature type="transmembrane region" description="Helical" evidence="7">
    <location>
        <begin position="233"/>
        <end position="254"/>
    </location>
</feature>
<evidence type="ECO:0000259" key="8">
    <source>
        <dbReference type="Pfam" id="PF00324"/>
    </source>
</evidence>
<gene>
    <name evidence="9" type="ORF">EI981_22130</name>
</gene>
<dbReference type="GO" id="GO:0055085">
    <property type="term" value="P:transmembrane transport"/>
    <property type="evidence" value="ECO:0007669"/>
    <property type="project" value="InterPro"/>
</dbReference>
<proteinExistence type="predicted"/>
<comment type="subcellular location">
    <subcellularLocation>
        <location evidence="1">Membrane</location>
        <topology evidence="1">Multi-pass membrane protein</topology>
    </subcellularLocation>
</comment>
<dbReference type="FunFam" id="1.20.1740.10:FF:000001">
    <property type="entry name" value="Amino acid permease"/>
    <property type="match status" value="1"/>
</dbReference>